<proteinExistence type="predicted"/>
<evidence type="ECO:0000313" key="2">
    <source>
        <dbReference type="Proteomes" id="UP000299102"/>
    </source>
</evidence>
<dbReference type="EMBL" id="BGZK01001455">
    <property type="protein sequence ID" value="GBP80309.1"/>
    <property type="molecule type" value="Genomic_DNA"/>
</dbReference>
<dbReference type="Proteomes" id="UP000299102">
    <property type="component" value="Unassembled WGS sequence"/>
</dbReference>
<reference evidence="1 2" key="1">
    <citation type="journal article" date="2019" name="Commun. Biol.">
        <title>The bagworm genome reveals a unique fibroin gene that provides high tensile strength.</title>
        <authorList>
            <person name="Kono N."/>
            <person name="Nakamura H."/>
            <person name="Ohtoshi R."/>
            <person name="Tomita M."/>
            <person name="Numata K."/>
            <person name="Arakawa K."/>
        </authorList>
    </citation>
    <scope>NUCLEOTIDE SEQUENCE [LARGE SCALE GENOMIC DNA]</scope>
</reference>
<keyword evidence="2" id="KW-1185">Reference proteome</keyword>
<evidence type="ECO:0000313" key="1">
    <source>
        <dbReference type="EMBL" id="GBP80309.1"/>
    </source>
</evidence>
<name>A0A4C1Z0C3_EUMVA</name>
<sequence length="74" mass="8249">MRPLKLPPPLSGGRRRPPCMIQCLPRAADTLSITVDILTVRDADARRLRRNEAKAVNGSPRERSTVTMIIESLL</sequence>
<accession>A0A4C1Z0C3</accession>
<comment type="caution">
    <text evidence="1">The sequence shown here is derived from an EMBL/GenBank/DDBJ whole genome shotgun (WGS) entry which is preliminary data.</text>
</comment>
<gene>
    <name evidence="1" type="ORF">EVAR_37987_1</name>
</gene>
<organism evidence="1 2">
    <name type="scientific">Eumeta variegata</name>
    <name type="common">Bagworm moth</name>
    <name type="synonym">Eumeta japonica</name>
    <dbReference type="NCBI Taxonomy" id="151549"/>
    <lineage>
        <taxon>Eukaryota</taxon>
        <taxon>Metazoa</taxon>
        <taxon>Ecdysozoa</taxon>
        <taxon>Arthropoda</taxon>
        <taxon>Hexapoda</taxon>
        <taxon>Insecta</taxon>
        <taxon>Pterygota</taxon>
        <taxon>Neoptera</taxon>
        <taxon>Endopterygota</taxon>
        <taxon>Lepidoptera</taxon>
        <taxon>Glossata</taxon>
        <taxon>Ditrysia</taxon>
        <taxon>Tineoidea</taxon>
        <taxon>Psychidae</taxon>
        <taxon>Oiketicinae</taxon>
        <taxon>Eumeta</taxon>
    </lineage>
</organism>
<protein>
    <submittedName>
        <fullName evidence="1">Uncharacterized protein</fullName>
    </submittedName>
</protein>
<dbReference type="AlphaFoldDB" id="A0A4C1Z0C3"/>